<feature type="domain" description="FAD dependent oxidoreductase" evidence="2">
    <location>
        <begin position="19"/>
        <end position="356"/>
    </location>
</feature>
<protein>
    <submittedName>
        <fullName evidence="3">FAD-dependent oxidoreductase</fullName>
    </submittedName>
</protein>
<comment type="caution">
    <text evidence="3">The sequence shown here is derived from an EMBL/GenBank/DDBJ whole genome shotgun (WGS) entry which is preliminary data.</text>
</comment>
<sequence length="388" mass="41143">MCARAFSTGKLGDGVVKARIVVIGSGIAGASIAAAVAPYADVTLLESENAAGYHTTGRSAAMYLPSYGNDVVRALTRASASFLHSPPPEAEGHDLLRRRGLLTVADAAHEAALDAPAYSGHRWLSAEMAAMLVPALRRELIVGARYDPEAADIDVDLLHQSYLRMARTRGARILFDCRVIGAERVADLWRIACSDGSGIEAEWVVNAAGAWGDQVAGLFGAHPVGLKPLRRTMLLVDPPEGMATAEWPFVMTVQESLYFRPEAGKLLISPADETEDAPSDAQPEELDVAIGIDRFETLVDIPVRRISHSWAGLRTFAPDRAPVIGADPVSPGFFWFVGQGGYGIQMAPAAAALGAALLFDLPIPGHLVAEGVEARAVGPARFHAQAVL</sequence>
<dbReference type="GO" id="GO:0005737">
    <property type="term" value="C:cytoplasm"/>
    <property type="evidence" value="ECO:0007669"/>
    <property type="project" value="TreeGrafter"/>
</dbReference>
<organism evidence="3 4">
    <name type="scientific">Sphingomonas sanxanigenens</name>
    <dbReference type="NCBI Taxonomy" id="397260"/>
    <lineage>
        <taxon>Bacteria</taxon>
        <taxon>Pseudomonadati</taxon>
        <taxon>Pseudomonadota</taxon>
        <taxon>Alphaproteobacteria</taxon>
        <taxon>Sphingomonadales</taxon>
        <taxon>Sphingomonadaceae</taxon>
        <taxon>Sphingomonas</taxon>
    </lineage>
</organism>
<dbReference type="PANTHER" id="PTHR13847">
    <property type="entry name" value="SARCOSINE DEHYDROGENASE-RELATED"/>
    <property type="match status" value="1"/>
</dbReference>
<dbReference type="Gene3D" id="3.30.9.10">
    <property type="entry name" value="D-Amino Acid Oxidase, subunit A, domain 2"/>
    <property type="match status" value="1"/>
</dbReference>
<dbReference type="SUPFAM" id="SSF51905">
    <property type="entry name" value="FAD/NAD(P)-binding domain"/>
    <property type="match status" value="1"/>
</dbReference>
<name>A0A2W5A2Z6_9SPHN</name>
<accession>A0A2W5A2Z6</accession>
<evidence type="ECO:0000259" key="2">
    <source>
        <dbReference type="Pfam" id="PF01266"/>
    </source>
</evidence>
<keyword evidence="1" id="KW-0560">Oxidoreductase</keyword>
<dbReference type="Proteomes" id="UP000249066">
    <property type="component" value="Unassembled WGS sequence"/>
</dbReference>
<gene>
    <name evidence="3" type="ORF">DI623_11705</name>
</gene>
<dbReference type="InterPro" id="IPR006076">
    <property type="entry name" value="FAD-dep_OxRdtase"/>
</dbReference>
<dbReference type="InterPro" id="IPR036188">
    <property type="entry name" value="FAD/NAD-bd_sf"/>
</dbReference>
<evidence type="ECO:0000313" key="3">
    <source>
        <dbReference type="EMBL" id="PZO88950.1"/>
    </source>
</evidence>
<evidence type="ECO:0000313" key="4">
    <source>
        <dbReference type="Proteomes" id="UP000249066"/>
    </source>
</evidence>
<dbReference type="Pfam" id="PF01266">
    <property type="entry name" value="DAO"/>
    <property type="match status" value="1"/>
</dbReference>
<dbReference type="AlphaFoldDB" id="A0A2W5A2Z6"/>
<dbReference type="Gene3D" id="3.50.50.60">
    <property type="entry name" value="FAD/NAD(P)-binding domain"/>
    <property type="match status" value="1"/>
</dbReference>
<evidence type="ECO:0000256" key="1">
    <source>
        <dbReference type="ARBA" id="ARBA00023002"/>
    </source>
</evidence>
<dbReference type="EMBL" id="QFNN01000077">
    <property type="protein sequence ID" value="PZO88950.1"/>
    <property type="molecule type" value="Genomic_DNA"/>
</dbReference>
<reference evidence="3 4" key="1">
    <citation type="submission" date="2017-08" db="EMBL/GenBank/DDBJ databases">
        <title>Infants hospitalized years apart are colonized by the same room-sourced microbial strains.</title>
        <authorList>
            <person name="Brooks B."/>
            <person name="Olm M.R."/>
            <person name="Firek B.A."/>
            <person name="Baker R."/>
            <person name="Thomas B.C."/>
            <person name="Morowitz M.J."/>
            <person name="Banfield J.F."/>
        </authorList>
    </citation>
    <scope>NUCLEOTIDE SEQUENCE [LARGE SCALE GENOMIC DNA]</scope>
    <source>
        <strain evidence="3">S2_018_000_R2_101</strain>
    </source>
</reference>
<dbReference type="GO" id="GO:0016491">
    <property type="term" value="F:oxidoreductase activity"/>
    <property type="evidence" value="ECO:0007669"/>
    <property type="project" value="UniProtKB-KW"/>
</dbReference>
<dbReference type="PANTHER" id="PTHR13847:SF287">
    <property type="entry name" value="FAD-DEPENDENT OXIDOREDUCTASE DOMAIN-CONTAINING PROTEIN 1"/>
    <property type="match status" value="1"/>
</dbReference>
<proteinExistence type="predicted"/>